<comment type="caution">
    <text evidence="1">The sequence shown here is derived from an EMBL/GenBank/DDBJ whole genome shotgun (WGS) entry which is preliminary data.</text>
</comment>
<sequence>MFATAGKGIEGRQLCYDILVHCRKTAVALKETIRLMEETDETIDAHKACKYASHWYRRSGNDQASFHRTVRSVPQRD</sequence>
<dbReference type="AlphaFoldDB" id="X1TSP1"/>
<evidence type="ECO:0000313" key="1">
    <source>
        <dbReference type="EMBL" id="GAJ08358.1"/>
    </source>
</evidence>
<organism evidence="1">
    <name type="scientific">marine sediment metagenome</name>
    <dbReference type="NCBI Taxonomy" id="412755"/>
    <lineage>
        <taxon>unclassified sequences</taxon>
        <taxon>metagenomes</taxon>
        <taxon>ecological metagenomes</taxon>
    </lineage>
</organism>
<reference evidence="1" key="1">
    <citation type="journal article" date="2014" name="Front. Microbiol.">
        <title>High frequency of phylogenetically diverse reductive dehalogenase-homologous genes in deep subseafloor sedimentary metagenomes.</title>
        <authorList>
            <person name="Kawai M."/>
            <person name="Futagami T."/>
            <person name="Toyoda A."/>
            <person name="Takaki Y."/>
            <person name="Nishi S."/>
            <person name="Hori S."/>
            <person name="Arai W."/>
            <person name="Tsubouchi T."/>
            <person name="Morono Y."/>
            <person name="Uchiyama I."/>
            <person name="Ito T."/>
            <person name="Fujiyama A."/>
            <person name="Inagaki F."/>
            <person name="Takami H."/>
        </authorList>
    </citation>
    <scope>NUCLEOTIDE SEQUENCE</scope>
    <source>
        <strain evidence="1">Expedition CK06-06</strain>
    </source>
</reference>
<protein>
    <submittedName>
        <fullName evidence="1">Uncharacterized protein</fullName>
    </submittedName>
</protein>
<proteinExistence type="predicted"/>
<name>X1TSP1_9ZZZZ</name>
<accession>X1TSP1</accession>
<dbReference type="EMBL" id="BARW01025418">
    <property type="protein sequence ID" value="GAJ08358.1"/>
    <property type="molecule type" value="Genomic_DNA"/>
</dbReference>
<gene>
    <name evidence="1" type="ORF">S12H4_41671</name>
</gene>